<evidence type="ECO:0000313" key="2">
    <source>
        <dbReference type="EMBL" id="GES81611.1"/>
    </source>
</evidence>
<comment type="caution">
    <text evidence="2">The sequence shown here is derived from an EMBL/GenBank/DDBJ whole genome shotgun (WGS) entry which is preliminary data.</text>
</comment>
<gene>
    <name evidence="2" type="ORF">RCL2_000885800</name>
</gene>
<organism evidence="2 3">
    <name type="scientific">Rhizophagus clarus</name>
    <dbReference type="NCBI Taxonomy" id="94130"/>
    <lineage>
        <taxon>Eukaryota</taxon>
        <taxon>Fungi</taxon>
        <taxon>Fungi incertae sedis</taxon>
        <taxon>Mucoromycota</taxon>
        <taxon>Glomeromycotina</taxon>
        <taxon>Glomeromycetes</taxon>
        <taxon>Glomerales</taxon>
        <taxon>Glomeraceae</taxon>
        <taxon>Rhizophagus</taxon>
    </lineage>
</organism>
<protein>
    <submittedName>
        <fullName evidence="2">Uncharacterized protein</fullName>
    </submittedName>
</protein>
<proteinExistence type="predicted"/>
<dbReference type="EMBL" id="BLAL01000058">
    <property type="protein sequence ID" value="GES81611.1"/>
    <property type="molecule type" value="Genomic_DNA"/>
</dbReference>
<evidence type="ECO:0000256" key="1">
    <source>
        <dbReference type="SAM" id="MobiDB-lite"/>
    </source>
</evidence>
<reference evidence="2" key="1">
    <citation type="submission" date="2019-10" db="EMBL/GenBank/DDBJ databases">
        <title>Conservation and host-specific expression of non-tandemly repeated heterogenous ribosome RNA gene in arbuscular mycorrhizal fungi.</title>
        <authorList>
            <person name="Maeda T."/>
            <person name="Kobayashi Y."/>
            <person name="Nakagawa T."/>
            <person name="Ezawa T."/>
            <person name="Yamaguchi K."/>
            <person name="Bino T."/>
            <person name="Nishimoto Y."/>
            <person name="Shigenobu S."/>
            <person name="Kawaguchi M."/>
        </authorList>
    </citation>
    <scope>NUCLEOTIDE SEQUENCE</scope>
    <source>
        <strain evidence="2">HR1</strain>
    </source>
</reference>
<feature type="region of interest" description="Disordered" evidence="1">
    <location>
        <begin position="99"/>
        <end position="123"/>
    </location>
</feature>
<name>A0A8H3L7A1_9GLOM</name>
<dbReference type="Proteomes" id="UP000615446">
    <property type="component" value="Unassembled WGS sequence"/>
</dbReference>
<accession>A0A8H3L7A1</accession>
<sequence length="123" mass="13817">MYSLFGERIEKGFVLVGEHTINLWCVGMQLFASSPTNHAGDGKGFVLVARFRPAHILDVTKIPGNRVYHYEEITNKFERRLEDSLESRQKIKVKITNASTGDQIAPNSQSLEPVETVNQSAQI</sequence>
<dbReference type="AlphaFoldDB" id="A0A8H3L7A1"/>
<evidence type="ECO:0000313" key="3">
    <source>
        <dbReference type="Proteomes" id="UP000615446"/>
    </source>
</evidence>